<feature type="transmembrane region" description="Helical" evidence="1">
    <location>
        <begin position="12"/>
        <end position="31"/>
    </location>
</feature>
<evidence type="ECO:0000313" key="4">
    <source>
        <dbReference type="Proteomes" id="UP000188219"/>
    </source>
</evidence>
<dbReference type="Gene3D" id="3.40.50.620">
    <property type="entry name" value="HUPs"/>
    <property type="match status" value="1"/>
</dbReference>
<evidence type="ECO:0000256" key="1">
    <source>
        <dbReference type="SAM" id="Phobius"/>
    </source>
</evidence>
<dbReference type="STRING" id="260552.Mag101_12890"/>
<keyword evidence="1" id="KW-1133">Transmembrane helix</keyword>
<dbReference type="eggNOG" id="COG1434">
    <property type="taxonomic scope" value="Bacteria"/>
</dbReference>
<dbReference type="PANTHER" id="PTHR30336:SF4">
    <property type="entry name" value="ENVELOPE BIOGENESIS FACTOR ELYC"/>
    <property type="match status" value="1"/>
</dbReference>
<organism evidence="3 4">
    <name type="scientific">Microbulbifer agarilyticus</name>
    <dbReference type="NCBI Taxonomy" id="260552"/>
    <lineage>
        <taxon>Bacteria</taxon>
        <taxon>Pseudomonadati</taxon>
        <taxon>Pseudomonadota</taxon>
        <taxon>Gammaproteobacteria</taxon>
        <taxon>Cellvibrionales</taxon>
        <taxon>Microbulbiferaceae</taxon>
        <taxon>Microbulbifer</taxon>
    </lineage>
</organism>
<protein>
    <recommendedName>
        <fullName evidence="2">DUF218 domain-containing protein</fullName>
    </recommendedName>
</protein>
<proteinExistence type="predicted"/>
<dbReference type="InterPro" id="IPR014729">
    <property type="entry name" value="Rossmann-like_a/b/a_fold"/>
</dbReference>
<dbReference type="GO" id="GO:0000270">
    <property type="term" value="P:peptidoglycan metabolic process"/>
    <property type="evidence" value="ECO:0007669"/>
    <property type="project" value="TreeGrafter"/>
</dbReference>
<keyword evidence="4" id="KW-1185">Reference proteome</keyword>
<keyword evidence="1" id="KW-0812">Transmembrane</keyword>
<feature type="transmembrane region" description="Helical" evidence="1">
    <location>
        <begin position="43"/>
        <end position="63"/>
    </location>
</feature>
<dbReference type="RefSeq" id="WP_077405688.1">
    <property type="nucleotide sequence ID" value="NZ_CP019650.1"/>
</dbReference>
<dbReference type="PANTHER" id="PTHR30336">
    <property type="entry name" value="INNER MEMBRANE PROTEIN, PROBABLE PERMEASE"/>
    <property type="match status" value="1"/>
</dbReference>
<accession>A0A1Q2M812</accession>
<dbReference type="GO" id="GO:0043164">
    <property type="term" value="P:Gram-negative-bacterium-type cell wall biogenesis"/>
    <property type="evidence" value="ECO:0007669"/>
    <property type="project" value="TreeGrafter"/>
</dbReference>
<dbReference type="EMBL" id="CP019650">
    <property type="protein sequence ID" value="AQQ68427.1"/>
    <property type="molecule type" value="Genomic_DNA"/>
</dbReference>
<evidence type="ECO:0000259" key="2">
    <source>
        <dbReference type="Pfam" id="PF02698"/>
    </source>
</evidence>
<keyword evidence="1" id="KW-0472">Membrane</keyword>
<dbReference type="KEGG" id="maga:Mag101_12890"/>
<reference evidence="3" key="1">
    <citation type="submission" date="2017-02" db="EMBL/GenBank/DDBJ databases">
        <title>Genome of Microbulbifer agarilyticus GP101.</title>
        <authorList>
            <person name="Jung J."/>
            <person name="Bae S.S."/>
            <person name="Baek K."/>
        </authorList>
    </citation>
    <scope>NUCLEOTIDE SEQUENCE [LARGE SCALE GENOMIC DNA]</scope>
    <source>
        <strain evidence="3">GP101</strain>
    </source>
</reference>
<dbReference type="OrthoDB" id="9809813at2"/>
<name>A0A1Q2M812_9GAMM</name>
<dbReference type="GO" id="GO:0005886">
    <property type="term" value="C:plasma membrane"/>
    <property type="evidence" value="ECO:0007669"/>
    <property type="project" value="TreeGrafter"/>
</dbReference>
<dbReference type="AlphaFoldDB" id="A0A1Q2M812"/>
<dbReference type="Pfam" id="PF02698">
    <property type="entry name" value="DUF218"/>
    <property type="match status" value="1"/>
</dbReference>
<sequence>MELQTALTTLAMPPFAPLVGLLMALAFWFFPASSPLAKLSVPLAVLCFLSLWICATPAFAQWLGQRLVNQQQEAPEVEPAAVVILGGGRYRDEEQGRERLSAASLERVAWAVQEAPEGLPILVSGGRVFTGEKQPESALMATALEDLFGRNVTWRENCSRTTAENAANSAALLHDAGVENVLLVTHWWHMPRAADVFARAGLQVRPLAVGGPGELVPKGESGLLRWLPSAGALIRTQVYWRELLGMQWYRWRALPARRQC</sequence>
<dbReference type="InterPro" id="IPR003848">
    <property type="entry name" value="DUF218"/>
</dbReference>
<dbReference type="Proteomes" id="UP000188219">
    <property type="component" value="Chromosome"/>
</dbReference>
<feature type="domain" description="DUF218" evidence="2">
    <location>
        <begin position="81"/>
        <end position="245"/>
    </location>
</feature>
<dbReference type="InterPro" id="IPR051599">
    <property type="entry name" value="Cell_Envelope_Assoc"/>
</dbReference>
<evidence type="ECO:0000313" key="3">
    <source>
        <dbReference type="EMBL" id="AQQ68427.1"/>
    </source>
</evidence>
<dbReference type="CDD" id="cd06259">
    <property type="entry name" value="YdcF-like"/>
    <property type="match status" value="1"/>
</dbReference>
<gene>
    <name evidence="3" type="ORF">Mag101_12890</name>
</gene>